<dbReference type="EMBL" id="CP014674">
    <property type="protein sequence ID" value="AOX16691.1"/>
    <property type="molecule type" value="Genomic_DNA"/>
</dbReference>
<dbReference type="Proteomes" id="UP000179145">
    <property type="component" value="Chromosome"/>
</dbReference>
<organism evidence="1 2">
    <name type="scientific">Kozakia baliensis</name>
    <dbReference type="NCBI Taxonomy" id="153496"/>
    <lineage>
        <taxon>Bacteria</taxon>
        <taxon>Pseudomonadati</taxon>
        <taxon>Pseudomonadota</taxon>
        <taxon>Alphaproteobacteria</taxon>
        <taxon>Acetobacterales</taxon>
        <taxon>Acetobacteraceae</taxon>
        <taxon>Kozakia</taxon>
    </lineage>
</organism>
<protein>
    <submittedName>
        <fullName evidence="1">Uncharacterized protein</fullName>
    </submittedName>
</protein>
<dbReference type="KEGG" id="kba:A0U89_05610"/>
<evidence type="ECO:0000313" key="2">
    <source>
        <dbReference type="Proteomes" id="UP000179145"/>
    </source>
</evidence>
<dbReference type="InterPro" id="IPR025332">
    <property type="entry name" value="DUF4238"/>
</dbReference>
<dbReference type="RefSeq" id="WP_070402421.1">
    <property type="nucleotide sequence ID" value="NZ_BJVW01000010.1"/>
</dbReference>
<evidence type="ECO:0000313" key="1">
    <source>
        <dbReference type="EMBL" id="AOX16691.1"/>
    </source>
</evidence>
<name>A0A1D8UST7_9PROT</name>
<sequence>MNLPPTPKFVKKHHHIVPVLWQKRFKAPGDPGPYYLNVKTGERLPPQGPGNKMSEEYANIEFDDFFRPSDALEDHLGTLETKMVAGLDRCIATGELDGDARVDVAMLMAVQACRYPENFQSRLDLGKYLAIGLTDYKSCPDAVALNRALQTNGILSGARITQEEFVRLQTAQESQLSTELESILTAHGYEAHFNPKLVIAAADRVANHLLGLEWTLLHSPTPGFILSDRPVPSTIEYSFSIGLSASYALKLNKPAVPVMDGTTYSRQATPDEVDQINAEVRSRAQQLICGPGAWVHKL</sequence>
<accession>A0A1D8UST7</accession>
<gene>
    <name evidence="1" type="ORF">A0U89_05610</name>
</gene>
<dbReference type="Pfam" id="PF14022">
    <property type="entry name" value="DUF4238"/>
    <property type="match status" value="1"/>
</dbReference>
<dbReference type="AlphaFoldDB" id="A0A1D8UST7"/>
<proteinExistence type="predicted"/>
<reference evidence="1 2" key="1">
    <citation type="journal article" date="2016" name="Microb. Cell Fact.">
        <title>Dissection of exopolysaccharide biosynthesis in Kozakia baliensis.</title>
        <authorList>
            <person name="Brandt J.U."/>
            <person name="Jakob F."/>
            <person name="Behr J."/>
            <person name="Geissler A.J."/>
            <person name="Vogel R.F."/>
        </authorList>
    </citation>
    <scope>NUCLEOTIDE SEQUENCE [LARGE SCALE GENOMIC DNA]</scope>
    <source>
        <strain evidence="1 2">DSM 14400</strain>
    </source>
</reference>
<dbReference type="OrthoDB" id="8481332at2"/>
<keyword evidence="2" id="KW-1185">Reference proteome</keyword>